<protein>
    <submittedName>
        <fullName evidence="1">Uncharacterized protein</fullName>
    </submittedName>
</protein>
<organism evidence="1">
    <name type="scientific">Opuntia streptacantha</name>
    <name type="common">Prickly pear cactus</name>
    <name type="synonym">Opuntia cardona</name>
    <dbReference type="NCBI Taxonomy" id="393608"/>
    <lineage>
        <taxon>Eukaryota</taxon>
        <taxon>Viridiplantae</taxon>
        <taxon>Streptophyta</taxon>
        <taxon>Embryophyta</taxon>
        <taxon>Tracheophyta</taxon>
        <taxon>Spermatophyta</taxon>
        <taxon>Magnoliopsida</taxon>
        <taxon>eudicotyledons</taxon>
        <taxon>Gunneridae</taxon>
        <taxon>Pentapetalae</taxon>
        <taxon>Caryophyllales</taxon>
        <taxon>Cactineae</taxon>
        <taxon>Cactaceae</taxon>
        <taxon>Opuntioideae</taxon>
        <taxon>Opuntia</taxon>
    </lineage>
</organism>
<reference evidence="1" key="2">
    <citation type="submission" date="2020-07" db="EMBL/GenBank/DDBJ databases">
        <authorList>
            <person name="Vera ALvarez R."/>
            <person name="Arias-Moreno D.M."/>
            <person name="Jimenez-Jacinto V."/>
            <person name="Jimenez-Bremont J.F."/>
            <person name="Swaminathan K."/>
            <person name="Moose S.P."/>
            <person name="Guerrero-Gonzalez M.L."/>
            <person name="Marino-Ramirez L."/>
            <person name="Landsman D."/>
            <person name="Rodriguez-Kessler M."/>
            <person name="Delgado-Sanchez P."/>
        </authorList>
    </citation>
    <scope>NUCLEOTIDE SEQUENCE</scope>
    <source>
        <tissue evidence="1">Cladode</tissue>
    </source>
</reference>
<proteinExistence type="predicted"/>
<evidence type="ECO:0000313" key="1">
    <source>
        <dbReference type="EMBL" id="MBA4642175.1"/>
    </source>
</evidence>
<name>A0A7C8ZHQ0_OPUST</name>
<accession>A0A7C8ZHQ0</accession>
<dbReference type="EMBL" id="GISG01127426">
    <property type="protein sequence ID" value="MBA4642175.1"/>
    <property type="molecule type" value="Transcribed_RNA"/>
</dbReference>
<reference evidence="1" key="1">
    <citation type="journal article" date="2013" name="J. Plant Res.">
        <title>Effect of fungi and light on seed germination of three Opuntia species from semiarid lands of central Mexico.</title>
        <authorList>
            <person name="Delgado-Sanchez P."/>
            <person name="Jimenez-Bremont J.F."/>
            <person name="Guerrero-Gonzalez Mde L."/>
            <person name="Flores J."/>
        </authorList>
    </citation>
    <scope>NUCLEOTIDE SEQUENCE</scope>
    <source>
        <tissue evidence="1">Cladode</tissue>
    </source>
</reference>
<sequence length="107" mass="11983">MFTKPTTTKYGTIPTTTCSGAFNPRAAAQTLISYRRPWKELLSLSTFSLPTSLRIHVPNSSQPHLLSLQLLPRDPHHYLPQPPMAPDLHDRLLSPLPPLAVPLLLQR</sequence>
<dbReference type="AlphaFoldDB" id="A0A7C8ZHQ0"/>